<dbReference type="EnsemblPlants" id="OMERI02G15850.1">
    <property type="protein sequence ID" value="OMERI02G15850.1"/>
    <property type="gene ID" value="OMERI02G15850"/>
</dbReference>
<proteinExistence type="predicted"/>
<dbReference type="HOGENOM" id="CLU_2926565_0_0_1"/>
<keyword evidence="2" id="KW-1185">Reference proteome</keyword>
<reference evidence="1" key="2">
    <citation type="submission" date="2018-05" db="EMBL/GenBank/DDBJ databases">
        <title>OmerRS3 (Oryza meridionalis Reference Sequence Version 3).</title>
        <authorList>
            <person name="Zhang J."/>
            <person name="Kudrna D."/>
            <person name="Lee S."/>
            <person name="Talag J."/>
            <person name="Welchert J."/>
            <person name="Wing R.A."/>
        </authorList>
    </citation>
    <scope>NUCLEOTIDE SEQUENCE [LARGE SCALE GENOMIC DNA]</scope>
    <source>
        <strain evidence="1">cv. OR44</strain>
    </source>
</reference>
<protein>
    <submittedName>
        <fullName evidence="1">Uncharacterized protein</fullName>
    </submittedName>
</protein>
<name>A0A0E0CK85_9ORYZ</name>
<organism evidence="1">
    <name type="scientific">Oryza meridionalis</name>
    <dbReference type="NCBI Taxonomy" id="40149"/>
    <lineage>
        <taxon>Eukaryota</taxon>
        <taxon>Viridiplantae</taxon>
        <taxon>Streptophyta</taxon>
        <taxon>Embryophyta</taxon>
        <taxon>Tracheophyta</taxon>
        <taxon>Spermatophyta</taxon>
        <taxon>Magnoliopsida</taxon>
        <taxon>Liliopsida</taxon>
        <taxon>Poales</taxon>
        <taxon>Poaceae</taxon>
        <taxon>BOP clade</taxon>
        <taxon>Oryzoideae</taxon>
        <taxon>Oryzeae</taxon>
        <taxon>Oryzinae</taxon>
        <taxon>Oryza</taxon>
    </lineage>
</organism>
<dbReference type="Proteomes" id="UP000008021">
    <property type="component" value="Chromosome 2"/>
</dbReference>
<evidence type="ECO:0000313" key="2">
    <source>
        <dbReference type="Proteomes" id="UP000008021"/>
    </source>
</evidence>
<sequence length="61" mass="6874">MAPLNLLRVGIMVLYSPPSTNLFKLVRHGHLPTGYCRSTACFSLAGYAENVLIAWRMDLFF</sequence>
<evidence type="ECO:0000313" key="1">
    <source>
        <dbReference type="EnsemblPlants" id="OMERI02G15850.1"/>
    </source>
</evidence>
<dbReference type="Gramene" id="OMERI02G15850.1">
    <property type="protein sequence ID" value="OMERI02G15850.1"/>
    <property type="gene ID" value="OMERI02G15850"/>
</dbReference>
<accession>A0A0E0CK85</accession>
<dbReference type="AlphaFoldDB" id="A0A0E0CK85"/>
<reference evidence="1" key="1">
    <citation type="submission" date="2015-04" db="UniProtKB">
        <authorList>
            <consortium name="EnsemblPlants"/>
        </authorList>
    </citation>
    <scope>IDENTIFICATION</scope>
</reference>